<dbReference type="EMBL" id="CP006850">
    <property type="protein sequence ID" value="AHH20859.1"/>
    <property type="molecule type" value="Genomic_DNA"/>
</dbReference>
<evidence type="ECO:0000259" key="3">
    <source>
        <dbReference type="Pfam" id="PF01464"/>
    </source>
</evidence>
<dbReference type="eggNOG" id="COG5412">
    <property type="taxonomic scope" value="Bacteria"/>
</dbReference>
<dbReference type="HOGENOM" id="CLU_242358_0_0_11"/>
<feature type="compositionally biased region" description="Low complexity" evidence="2">
    <location>
        <begin position="1325"/>
        <end position="1342"/>
    </location>
</feature>
<evidence type="ECO:0000313" key="4">
    <source>
        <dbReference type="EMBL" id="AHH20859.1"/>
    </source>
</evidence>
<feature type="region of interest" description="Disordered" evidence="2">
    <location>
        <begin position="1517"/>
        <end position="1537"/>
    </location>
</feature>
<dbReference type="Proteomes" id="UP000019150">
    <property type="component" value="Chromosome"/>
</dbReference>
<sequence>MPTYDAGTAAIRVRPSFKDFVNQAKAELKAMGLEASVRLDADTAAAQLEVQGFRAEAERQVNVTVDADVAAAETAVDGFKAEAGRTVEVKVDADVASAEAAVDEFKAEAERTVDVKVDADTAAAETETEAFRQTQQKRPVKVPVKGDLDAFQRDLIRQLDQITTNAQLKVPLSADGEKLRRDIQRTADEIRQALSKPIPDDAGIAANLRRSLQQSVVDFRTGIENDLRGLGSSLVAIEPKADTTKLKSDLSSLKSNLGEAASLTLKVTGVIGAAGAIADLLAIADAAGVASRAVGLIPAIGFAGLAGIGSAAVGFKGIPDVFKALKQQSDGASASAKKQRDSTFDVSEAQYRLKQSQDAAADSARNSLRSQQDLNEAYRDGSRSLRDMNDQLEDQKLATQDASLGVEEAAKRLQEIQNDPSADSITRRRALLTYQQNVQRLKEERNHTQDLAQDTAEANAAGVEGSKQVVDGKDKVTASAKAQAAAEHEVVAAAEQLRRAQEEATSASGGGNKLNDALAKLSPNAKDLVADIRSIGPAWTDVRKSGQDAITGHLGPDIQYLADQQLPNAKAGIVGINTAINSGLRGVLASLSSETNKLDFRKTLDNTTEGFANAARGAKPFTDGLTKLVTVGSDFLPQMGLSVEQMSIKFDNLIQRTAADGSLKRWIQSGIDSGRELLRITEHIGSSIASIFRAAGGDGETLRSIDEMTGHLAAFLKSAEGQSDMRRLFEGMRAEAAKLEPILRDVPELLGAVSSGFRTWGDIALPILHGIADLLAAHPGLVQAAILAYVGFKTIKPIIDGASTAVDALARSAGDAAGEAKGVGKLKIAASGLVGLLGSPWTIAFTAAGAVFAGFVSETGKGNDALARFKSQAEGALAADRDLQKALGASHGATDEGVLTAETNSVKQLRDAWAANARDIPTWRDKLKLAPAVYAAPFVGTGVFDTENTREDTDRASQAAQRALDSVGLANDQLAQKITGSKPDFDALIDRLSGMGDGGREAAHQLTVLRDEWSLDASAVSPVTKAIADLGDKNKDAAGSIDAATQALERQRKSGLTLEDAQVKVNEALAGFAANSDAASGAVIRADGSIDSTTAKGRELYALLNNQLGPAWEQVTTAAYRDAIQHGKTADEAKAAAQQMSTDIRDSALKQIESMGYTQQQAETLLQHYIPLSGNFNAVFTADTSQATTAIGQYETFLKGVIDKQGQLPVWMQLQTLGITGTQHTPGLSVQGNPNAAPPPSWYQYLETGPGHAAGGRLPSRGPGTERRDGILAVDAAGMPRARVDGGEWVVNSDSSTKYDRELRHINAGTFPKLPGYTDGGVIGQDPAQQQPAQQQPDKSAAAAALDQFAQSRAGQPYGGFEDCSGYISELANIAIGLPPGAGRMGTSTEGPWLGAHGFQSGAGGYGDFRVGWINDPSMPEGGHTAGTLPSGVNVESGGATNTVMYGGAAIGANSPMFTDHMYLPMISGGAQTSGVGGLATGTDANTQQVLYPQAPLPNRVPSKQLQKQQNQAAVDAANSERNRVYADPKSTPQDKQAADYKYLQAQNTLSEGNQGDDQDLLSLQGIFTRAAPILATGLLSAFGLENSVLSSNNPYNRALNGVVNYYGIPGLDGTGAGGGYAYAPKNLPSLVTTFTPQVPAGQTGADAQPGSSAATGVAGGVVDTVKQVVRDQGWDTGPEWNALDQLVSHESSWNPNAQNPASTAYGLFQFLDQTWATVGGSKTSDPALQATYGERYIQQRYGDPASAWAFWQNQSPHWYDDGGIANGVGFLAKNVLQPERVLSPRQTATFDSALPLLESINAAAWSTDRIQPHAFGQASAGAPSGGYTFSPVVNARVADVGDLVDRVAREGDKHAIGRMAALPV</sequence>
<protein>
    <submittedName>
        <fullName evidence="4">Putative bacteriophage protein</fullName>
    </submittedName>
</protein>
<dbReference type="Pfam" id="PF01464">
    <property type="entry name" value="SLT"/>
    <property type="match status" value="1"/>
</dbReference>
<dbReference type="Gene3D" id="1.10.530.10">
    <property type="match status" value="1"/>
</dbReference>
<dbReference type="InterPro" id="IPR008258">
    <property type="entry name" value="Transglycosylase_SLT_dom_1"/>
</dbReference>
<evidence type="ECO:0000313" key="5">
    <source>
        <dbReference type="Proteomes" id="UP000019150"/>
    </source>
</evidence>
<dbReference type="STRING" id="1415166.NONO_c60830"/>
<keyword evidence="5" id="KW-1185">Reference proteome</keyword>
<dbReference type="PANTHER" id="PTHR34491:SF156">
    <property type="entry name" value="KINESIN MOTOR DOMAIN-CONTAINING PROTEIN"/>
    <property type="match status" value="1"/>
</dbReference>
<feature type="domain" description="Transglycosylase SLT" evidence="3">
    <location>
        <begin position="1675"/>
        <end position="1746"/>
    </location>
</feature>
<dbReference type="eggNOG" id="COG0791">
    <property type="taxonomic scope" value="Bacteria"/>
</dbReference>
<organism evidence="4 5">
    <name type="scientific">Nocardia nova SH22a</name>
    <dbReference type="NCBI Taxonomy" id="1415166"/>
    <lineage>
        <taxon>Bacteria</taxon>
        <taxon>Bacillati</taxon>
        <taxon>Actinomycetota</taxon>
        <taxon>Actinomycetes</taxon>
        <taxon>Mycobacteriales</taxon>
        <taxon>Nocardiaceae</taxon>
        <taxon>Nocardia</taxon>
    </lineage>
</organism>
<proteinExistence type="predicted"/>
<dbReference type="PANTHER" id="PTHR34491">
    <property type="entry name" value="A-TYPE INCLUSION PROTEIN, PUTATIVE-RELATED"/>
    <property type="match status" value="1"/>
</dbReference>
<name>W5TP09_9NOCA</name>
<dbReference type="InterPro" id="IPR023346">
    <property type="entry name" value="Lysozyme-like_dom_sf"/>
</dbReference>
<dbReference type="OrthoDB" id="177147at2"/>
<accession>W5TP09</accession>
<feature type="region of interest" description="Disordered" evidence="2">
    <location>
        <begin position="1320"/>
        <end position="1342"/>
    </location>
</feature>
<feature type="coiled-coil region" evidence="1">
    <location>
        <begin position="431"/>
        <end position="458"/>
    </location>
</feature>
<reference evidence="4 5" key="1">
    <citation type="journal article" date="2014" name="Appl. Environ. Microbiol.">
        <title>Insights into the Microbial Degradation of Rubber and Gutta-Percha by Analysis of the Complete Genome of Nocardia nova SH22a.</title>
        <authorList>
            <person name="Luo Q."/>
            <person name="Hiessl S."/>
            <person name="Poehlein A."/>
            <person name="Daniel R."/>
            <person name="Steinbuchel A."/>
        </authorList>
    </citation>
    <scope>NUCLEOTIDE SEQUENCE [LARGE SCALE GENOMIC DNA]</scope>
    <source>
        <strain evidence="4">SH22a</strain>
    </source>
</reference>
<evidence type="ECO:0000256" key="2">
    <source>
        <dbReference type="SAM" id="MobiDB-lite"/>
    </source>
</evidence>
<dbReference type="RefSeq" id="WP_025352198.1">
    <property type="nucleotide sequence ID" value="NZ_CP006850.1"/>
</dbReference>
<dbReference type="KEGG" id="nno:NONO_c60830"/>
<dbReference type="SUPFAM" id="SSF58104">
    <property type="entry name" value="Methyl-accepting chemotaxis protein (MCP) signaling domain"/>
    <property type="match status" value="1"/>
</dbReference>
<evidence type="ECO:0000256" key="1">
    <source>
        <dbReference type="SAM" id="Coils"/>
    </source>
</evidence>
<keyword evidence="1" id="KW-0175">Coiled coil</keyword>
<dbReference type="SUPFAM" id="SSF53955">
    <property type="entry name" value="Lysozyme-like"/>
    <property type="match status" value="1"/>
</dbReference>
<dbReference type="PATRIC" id="fig|1415166.3.peg.6259"/>
<gene>
    <name evidence="4" type="ORF">NONO_c60830</name>
</gene>